<sequence length="85" mass="9534">MNHDEIKDLVNEASKVAFEKQQPYLKKLAKKSVNDLKIHDETDLSTIIANVVQSSELLAIEVGSRLANQTLTEVLDQLDVKKKDS</sequence>
<evidence type="ECO:0000313" key="2">
    <source>
        <dbReference type="Proteomes" id="UP000465035"/>
    </source>
</evidence>
<organism evidence="1 2">
    <name type="scientific">Lentilactobacillus hilgardii</name>
    <name type="common">Lactobacillus hilgardii</name>
    <dbReference type="NCBI Taxonomy" id="1588"/>
    <lineage>
        <taxon>Bacteria</taxon>
        <taxon>Bacillati</taxon>
        <taxon>Bacillota</taxon>
        <taxon>Bacilli</taxon>
        <taxon>Lactobacillales</taxon>
        <taxon>Lactobacillaceae</taxon>
        <taxon>Lentilactobacillus</taxon>
    </lineage>
</organism>
<protein>
    <submittedName>
        <fullName evidence="1">Uncharacterized protein</fullName>
    </submittedName>
</protein>
<dbReference type="Proteomes" id="UP000465035">
    <property type="component" value="Chromosome"/>
</dbReference>
<dbReference type="RefSeq" id="WP_008856371.1">
    <property type="nucleotide sequence ID" value="NZ_CP047121.1"/>
</dbReference>
<accession>A0A6P1E258</accession>
<evidence type="ECO:0000313" key="1">
    <source>
        <dbReference type="EMBL" id="QHB51227.1"/>
    </source>
</evidence>
<reference evidence="1 2" key="1">
    <citation type="submission" date="2019-12" db="EMBL/GenBank/DDBJ databases">
        <title>Lactobacillus hilgardii FLUB.</title>
        <authorList>
            <person name="Gustaw K."/>
        </authorList>
    </citation>
    <scope>NUCLEOTIDE SEQUENCE [LARGE SCALE GENOMIC DNA]</scope>
    <source>
        <strain evidence="1 2">FLUB</strain>
    </source>
</reference>
<dbReference type="GeneID" id="69057288"/>
<name>A0A6P1E258_LENHI</name>
<dbReference type="EMBL" id="CP047121">
    <property type="protein sequence ID" value="QHB51227.1"/>
    <property type="molecule type" value="Genomic_DNA"/>
</dbReference>
<dbReference type="SMR" id="A0A6P1E258"/>
<dbReference type="AlphaFoldDB" id="A0A6P1E258"/>
<gene>
    <name evidence="1" type="ORF">GQR93_02800</name>
</gene>
<proteinExistence type="predicted"/>